<feature type="region of interest" description="Disordered" evidence="1">
    <location>
        <begin position="980"/>
        <end position="1116"/>
    </location>
</feature>
<evidence type="ECO:0000313" key="3">
    <source>
        <dbReference type="EMBL" id="GHP05635.1"/>
    </source>
</evidence>
<dbReference type="SUPFAM" id="SSF49764">
    <property type="entry name" value="HSP20-like chaperones"/>
    <property type="match status" value="1"/>
</dbReference>
<evidence type="ECO:0000259" key="2">
    <source>
        <dbReference type="PROSITE" id="PS51203"/>
    </source>
</evidence>
<feature type="region of interest" description="Disordered" evidence="1">
    <location>
        <begin position="421"/>
        <end position="440"/>
    </location>
</feature>
<feature type="compositionally biased region" description="Low complexity" evidence="1">
    <location>
        <begin position="1103"/>
        <end position="1116"/>
    </location>
</feature>
<feature type="region of interest" description="Disordered" evidence="1">
    <location>
        <begin position="1210"/>
        <end position="1256"/>
    </location>
</feature>
<dbReference type="GO" id="GO:0005634">
    <property type="term" value="C:nucleus"/>
    <property type="evidence" value="ECO:0007669"/>
    <property type="project" value="TreeGrafter"/>
</dbReference>
<dbReference type="PANTHER" id="PTHR46035:SF1">
    <property type="entry name" value="TETRATRICOPEPTIDE REPEAT PROTEIN 4"/>
    <property type="match status" value="1"/>
</dbReference>
<feature type="compositionally biased region" description="Basic and acidic residues" evidence="1">
    <location>
        <begin position="87"/>
        <end position="100"/>
    </location>
</feature>
<feature type="compositionally biased region" description="Low complexity" evidence="1">
    <location>
        <begin position="27"/>
        <end position="71"/>
    </location>
</feature>
<dbReference type="PROSITE" id="PS51203">
    <property type="entry name" value="CS"/>
    <property type="match status" value="1"/>
</dbReference>
<dbReference type="Pfam" id="PF14559">
    <property type="entry name" value="TPR_19"/>
    <property type="match status" value="1"/>
</dbReference>
<sequence length="1484" mass="160652">MVVLEDITEEDVVEVVESFEESFAYAQQSQRFSSSSLASVSASESDSASAVSSETCTPASAPAPASSTPASEGGGGVVSAASSASHPDPDVDVHDTRGDADGENENVLDDVDEDIRADVLKELGNDAFRARMYESAIKHYTESLKHMDDFTQYDDKALRVACLNNRAQARMRLGMHELALQDCETVLESLDEHNVKARFRAAVCSLELGRADACAAHCEAGLRTQPDHAELAALRTRALASTLSGNDAKRVAEQVLQDVERHGYPAPDEHGNVSSPSTLLVVEELVNMLLDADEEVSQGAASSVDVVRTLEQLASALRGDRDARIHFAAIEGHAAVLLHFTHVFHSAASDVLLASIGGDAETPSSTQRKADEESLGVLPPVVMRRLATLALGAGAPPSVASASLSLLERLSRDKMQRLSGSLTLPDSASSAGGVAAEGGGASRVRQTGMLAHLTKSLVKNRGALRKFPLEAARHLVNLLGNFARDSASRSALQKAACAPLVFLLQLYHRAEELLGAFTEADAQAKDLKEADTPEEMRASILRERKRLYNMPVVRLRRAILSTLVDLVRDPLLLRDEAFEVTAASKGKRRRTLAKEEFFAPLVKILRVLIDTSPVQLACIYDADGLPLRYEARPHAADYMATPSGDMMLALPAPTDRDVLETEAHYLRGPYEERKYFMPGYDDKSVYTDLIVTAPAEEKSRKPATSAEMMDMKANPVTLLERCLEVLTQCVVAHKNCGKALYAHRMLDELERLWRFENPPSLLAKLEVLYARIALRAGDGAVSNLVQSASVHTLAGLILTDIPKHIARALNRLSIDVATMDGNSLRRLLRVGGALDKVYGLLCFLDAHPEATEDAAFGAREMPLRGVLDELATAELPPSAPGRRPATGKAVHEMARHIFMTCYERWVSKQDFARWKPPRGLVWDAIGYEEVLLMREKIAGELRPTPAALAAAARKSKKEREAKAASLAATDSFAATAAAPAPAPALTAMPHEPAKEKGDTTGTTAEPDTLPWDPAPAQPTTAKKVATAAASSWSTSSRTPSAKSQQPPAGGHLPWDPQPRKSPAQQSSALSPLPWDPPTRSKTSPEKGDGRKGRREIRRGFFGGPASTAQQQAVSSSALAALGDESTRRLESARAAAAAAEARVNHDTLMVPTGVSASMFDSPDTVGAAAREALASLDDGRSSRTTKAEENSESVGLALGRAAASKAAFATLPPKSTSQEAKASSTATANKKKQAKRAVDGIFGGRRSSSGASRNVGDLDVDEDIVDDGYDSDGLRVEFDSTAPARVRRQREAWLGLDVRRRIRWDQSQREVYVYIKLPYGTLAREVSISVTPTRLTVQLSWHGKVFDGPLSRRCKGSESSWILQDTCTPSPMHHNPTLPEGLPYDEDMGRAGEPFTEVLVMIPKDDPHPWRALFEGGEEKSHYWTLQEMAMVDDEHVSYDEMDEHTKELVDEMRERRQAMASGEIDPDGFDDFRIVLSDADGAK</sequence>
<feature type="domain" description="CS" evidence="2">
    <location>
        <begin position="1297"/>
        <end position="1414"/>
    </location>
</feature>
<dbReference type="InterPro" id="IPR019734">
    <property type="entry name" value="TPR_rpt"/>
</dbReference>
<dbReference type="PANTHER" id="PTHR46035">
    <property type="entry name" value="TETRATRICOPEPTIDE REPEAT PROTEIN 4"/>
    <property type="match status" value="1"/>
</dbReference>
<keyword evidence="4" id="KW-1185">Reference proteome</keyword>
<evidence type="ECO:0000313" key="4">
    <source>
        <dbReference type="Proteomes" id="UP000660262"/>
    </source>
</evidence>
<dbReference type="InterPro" id="IPR008978">
    <property type="entry name" value="HSP20-like_chaperone"/>
</dbReference>
<dbReference type="GO" id="GO:0051879">
    <property type="term" value="F:Hsp90 protein binding"/>
    <property type="evidence" value="ECO:0007669"/>
    <property type="project" value="TreeGrafter"/>
</dbReference>
<gene>
    <name evidence="3" type="ORF">PPROV_000438500</name>
</gene>
<reference evidence="3" key="1">
    <citation type="submission" date="2020-10" db="EMBL/GenBank/DDBJ databases">
        <title>Unveiling of a novel bifunctional photoreceptor, Dualchrome1, isolated from a cosmopolitan green alga.</title>
        <authorList>
            <person name="Suzuki S."/>
            <person name="Kawachi M."/>
        </authorList>
    </citation>
    <scope>NUCLEOTIDE SEQUENCE</scope>
    <source>
        <strain evidence="3">NIES 2893</strain>
    </source>
</reference>
<accession>A0A830HF84</accession>
<feature type="compositionally biased region" description="Low complexity" evidence="1">
    <location>
        <begin position="1244"/>
        <end position="1256"/>
    </location>
</feature>
<name>A0A830HF84_9CHLO</name>
<organism evidence="3 4">
    <name type="scientific">Pycnococcus provasolii</name>
    <dbReference type="NCBI Taxonomy" id="41880"/>
    <lineage>
        <taxon>Eukaryota</taxon>
        <taxon>Viridiplantae</taxon>
        <taxon>Chlorophyta</taxon>
        <taxon>Pseudoscourfieldiophyceae</taxon>
        <taxon>Pseudoscourfieldiales</taxon>
        <taxon>Pycnococcaceae</taxon>
        <taxon>Pycnococcus</taxon>
    </lineage>
</organism>
<dbReference type="Proteomes" id="UP000660262">
    <property type="component" value="Unassembled WGS sequence"/>
</dbReference>
<proteinExistence type="predicted"/>
<dbReference type="Gene3D" id="2.60.40.790">
    <property type="match status" value="1"/>
</dbReference>
<dbReference type="SUPFAM" id="SSF48452">
    <property type="entry name" value="TPR-like"/>
    <property type="match status" value="1"/>
</dbReference>
<dbReference type="GO" id="GO:0006457">
    <property type="term" value="P:protein folding"/>
    <property type="evidence" value="ECO:0007669"/>
    <property type="project" value="TreeGrafter"/>
</dbReference>
<dbReference type="Gene3D" id="1.25.40.10">
    <property type="entry name" value="Tetratricopeptide repeat domain"/>
    <property type="match status" value="1"/>
</dbReference>
<dbReference type="GO" id="GO:0030544">
    <property type="term" value="F:Hsp70 protein binding"/>
    <property type="evidence" value="ECO:0007669"/>
    <property type="project" value="TreeGrafter"/>
</dbReference>
<dbReference type="OrthoDB" id="515366at2759"/>
<dbReference type="CDD" id="cd06467">
    <property type="entry name" value="p23_NUDC_like"/>
    <property type="match status" value="1"/>
</dbReference>
<protein>
    <recommendedName>
        <fullName evidence="2">CS domain-containing protein</fullName>
    </recommendedName>
</protein>
<dbReference type="Pfam" id="PF04969">
    <property type="entry name" value="CS"/>
    <property type="match status" value="1"/>
</dbReference>
<dbReference type="InterPro" id="IPR011990">
    <property type="entry name" value="TPR-like_helical_dom_sf"/>
</dbReference>
<dbReference type="GO" id="GO:0005829">
    <property type="term" value="C:cytosol"/>
    <property type="evidence" value="ECO:0007669"/>
    <property type="project" value="TreeGrafter"/>
</dbReference>
<evidence type="ECO:0000256" key="1">
    <source>
        <dbReference type="SAM" id="MobiDB-lite"/>
    </source>
</evidence>
<feature type="compositionally biased region" description="Low complexity" evidence="1">
    <location>
        <begin position="1017"/>
        <end position="1043"/>
    </location>
</feature>
<dbReference type="SMART" id="SM00028">
    <property type="entry name" value="TPR"/>
    <property type="match status" value="3"/>
</dbReference>
<dbReference type="InterPro" id="IPR007052">
    <property type="entry name" value="CS_dom"/>
</dbReference>
<feature type="region of interest" description="Disordered" evidence="1">
    <location>
        <begin position="27"/>
        <end position="106"/>
    </location>
</feature>
<dbReference type="EMBL" id="BNJQ01000010">
    <property type="protein sequence ID" value="GHP05635.1"/>
    <property type="molecule type" value="Genomic_DNA"/>
</dbReference>
<comment type="caution">
    <text evidence="3">The sequence shown here is derived from an EMBL/GenBank/DDBJ whole genome shotgun (WGS) entry which is preliminary data.</text>
</comment>